<comment type="subcellular location">
    <subcellularLocation>
        <location evidence="9">Lysosome membrane</location>
        <topology evidence="9">Single-pass type I membrane protein</topology>
        <orientation evidence="9">Lumenal side</orientation>
    </subcellularLocation>
</comment>
<evidence type="ECO:0000256" key="3">
    <source>
        <dbReference type="ARBA" id="ARBA00022729"/>
    </source>
</evidence>
<keyword evidence="4 11" id="KW-1133">Transmembrane helix</keyword>
<evidence type="ECO:0000256" key="1">
    <source>
        <dbReference type="ARBA" id="ARBA00010599"/>
    </source>
</evidence>
<comment type="similarity">
    <text evidence="1">Belongs to the GLMP family.</text>
</comment>
<reference evidence="13" key="1">
    <citation type="submission" date="2024-04" db="EMBL/GenBank/DDBJ databases">
        <authorList>
            <consortium name="Molecular Ecology Group"/>
        </authorList>
    </citation>
    <scope>NUCLEOTIDE SEQUENCE</scope>
</reference>
<keyword evidence="14" id="KW-1185">Reference proteome</keyword>
<evidence type="ECO:0000313" key="13">
    <source>
        <dbReference type="EMBL" id="CAL1675095.1"/>
    </source>
</evidence>
<sequence length="419" mass="47182">MSLSYATAAGMSSTLTVSLFLVVALADSSHSTRRTLRSWLNPDCDDTCRGRNVTTLHLGADGPNDTLHYLWDFIGNPSVLLALTPPSTSLNISWEDYLARQDKSLHFSEKPVYTFGVIINKIIEFNDVNDTAMINTADVANTNVLHLEYFKWQRVSLTQNSEFVTLDMEGNSYHDTAKNIRRYGSIKLSLRGFCTLDHSDMVPHMLHTENSTQIDIILDHLQTNETFSNSRFAIELLVVGGGDPEILMFVDPKKSLDDEHTPGIFEIVEVRTPPYRELDGALNGGAYLQWRPVSYNSASRDVTSSTETMQYPPRKVFNYTSAVKNSMLYCYYGNETNLLLQKLTISLGSKGDGFYKKTNYSTWTFIVGYGTPPEERFSSLVIMIISIGLGLPLLIMVITGLYLCIRRMPKRHGNVYLSR</sequence>
<feature type="transmembrane region" description="Helical" evidence="11">
    <location>
        <begin position="380"/>
        <end position="405"/>
    </location>
</feature>
<evidence type="ECO:0000256" key="5">
    <source>
        <dbReference type="ARBA" id="ARBA00023136"/>
    </source>
</evidence>
<evidence type="ECO:0000256" key="6">
    <source>
        <dbReference type="ARBA" id="ARBA00023180"/>
    </source>
</evidence>
<dbReference type="PANTHER" id="PTHR31981">
    <property type="entry name" value="GLYCOSYLATED LYSOSOMAL MEMBRANE PROTEIN"/>
    <property type="match status" value="1"/>
</dbReference>
<evidence type="ECO:0000256" key="8">
    <source>
        <dbReference type="ARBA" id="ARBA00024176"/>
    </source>
</evidence>
<dbReference type="EMBL" id="OZ034833">
    <property type="protein sequence ID" value="CAL1675095.1"/>
    <property type="molecule type" value="Genomic_DNA"/>
</dbReference>
<keyword evidence="2 11" id="KW-0812">Transmembrane</keyword>
<keyword evidence="7" id="KW-0458">Lysosome</keyword>
<protein>
    <recommendedName>
        <fullName evidence="15">Lysosomal protein NCU-G1</fullName>
    </recommendedName>
</protein>
<accession>A0AAV2N4X2</accession>
<keyword evidence="5 11" id="KW-0472">Membrane</keyword>
<dbReference type="AlphaFoldDB" id="A0AAV2N4X2"/>
<keyword evidence="6" id="KW-0325">Glycoprotein</keyword>
<evidence type="ECO:0000256" key="11">
    <source>
        <dbReference type="SAM" id="Phobius"/>
    </source>
</evidence>
<evidence type="ECO:0000256" key="10">
    <source>
        <dbReference type="ARBA" id="ARBA00044960"/>
    </source>
</evidence>
<evidence type="ECO:0000256" key="9">
    <source>
        <dbReference type="ARBA" id="ARBA00024189"/>
    </source>
</evidence>
<evidence type="ECO:0000256" key="2">
    <source>
        <dbReference type="ARBA" id="ARBA00022692"/>
    </source>
</evidence>
<evidence type="ECO:0000256" key="7">
    <source>
        <dbReference type="ARBA" id="ARBA00023228"/>
    </source>
</evidence>
<evidence type="ECO:0008006" key="15">
    <source>
        <dbReference type="Google" id="ProtNLM"/>
    </source>
</evidence>
<organism evidence="13 14">
    <name type="scientific">Lasius platythorax</name>
    <dbReference type="NCBI Taxonomy" id="488582"/>
    <lineage>
        <taxon>Eukaryota</taxon>
        <taxon>Metazoa</taxon>
        <taxon>Ecdysozoa</taxon>
        <taxon>Arthropoda</taxon>
        <taxon>Hexapoda</taxon>
        <taxon>Insecta</taxon>
        <taxon>Pterygota</taxon>
        <taxon>Neoptera</taxon>
        <taxon>Endopterygota</taxon>
        <taxon>Hymenoptera</taxon>
        <taxon>Apocrita</taxon>
        <taxon>Aculeata</taxon>
        <taxon>Formicoidea</taxon>
        <taxon>Formicidae</taxon>
        <taxon>Formicinae</taxon>
        <taxon>Lasius</taxon>
        <taxon>Lasius</taxon>
    </lineage>
</organism>
<dbReference type="InterPro" id="IPR029382">
    <property type="entry name" value="NCU-G1"/>
</dbReference>
<dbReference type="PANTHER" id="PTHR31981:SF1">
    <property type="entry name" value="GLYCOSYLATED LYSOSOMAL MEMBRANE PROTEIN"/>
    <property type="match status" value="1"/>
</dbReference>
<evidence type="ECO:0000313" key="14">
    <source>
        <dbReference type="Proteomes" id="UP001497644"/>
    </source>
</evidence>
<comment type="subunit">
    <text evidence="10">Interacts (via lumenal domain) with lysosomal protein MFSD1; the interaction starts while both proteins are still in the endoplasmic reticulum and is required for stabilization of MFSD1 in lysosomes but has no direct effect on its targeting to lysosomes or transporter activity.</text>
</comment>
<feature type="chain" id="PRO_5043483543" description="Lysosomal protein NCU-G1" evidence="12">
    <location>
        <begin position="27"/>
        <end position="419"/>
    </location>
</feature>
<proteinExistence type="inferred from homology"/>
<evidence type="ECO:0000256" key="12">
    <source>
        <dbReference type="SAM" id="SignalP"/>
    </source>
</evidence>
<comment type="function">
    <text evidence="8">Required to protect lysosomal transporter MFSD1 from lysosomal proteolysis and for MFSD1 lysosomal localization.</text>
</comment>
<dbReference type="Proteomes" id="UP001497644">
    <property type="component" value="Chromosome 10"/>
</dbReference>
<feature type="signal peptide" evidence="12">
    <location>
        <begin position="1"/>
        <end position="26"/>
    </location>
</feature>
<gene>
    <name evidence="13" type="ORF">LPLAT_LOCUS1586</name>
</gene>
<keyword evidence="3 12" id="KW-0732">Signal</keyword>
<evidence type="ECO:0000256" key="4">
    <source>
        <dbReference type="ARBA" id="ARBA00022989"/>
    </source>
</evidence>
<dbReference type="Pfam" id="PF15065">
    <property type="entry name" value="NCU-G1"/>
    <property type="match status" value="1"/>
</dbReference>
<name>A0AAV2N4X2_9HYME</name>
<dbReference type="GO" id="GO:0005765">
    <property type="term" value="C:lysosomal membrane"/>
    <property type="evidence" value="ECO:0007669"/>
    <property type="project" value="UniProtKB-SubCell"/>
</dbReference>